<dbReference type="AlphaFoldDB" id="A0A418QS31"/>
<reference evidence="2 3" key="2">
    <citation type="submission" date="2019-01" db="EMBL/GenBank/DDBJ databases">
        <title>Hymenobacter humicola sp. nov., isolated from soils in Antarctica.</title>
        <authorList>
            <person name="Sedlacek I."/>
            <person name="Holochova P."/>
            <person name="Kralova S."/>
            <person name="Pantucek R."/>
            <person name="Stankova E."/>
            <person name="Vrbovska V."/>
            <person name="Kristofova L."/>
            <person name="Svec P."/>
            <person name="Busse H.-J."/>
        </authorList>
    </citation>
    <scope>NUCLEOTIDE SEQUENCE [LARGE SCALE GENOMIC DNA]</scope>
    <source>
        <strain evidence="2 3">CCM 8852</strain>
    </source>
</reference>
<organism evidence="2 3">
    <name type="scientific">Hymenobacter rubripertinctus</name>
    <dbReference type="NCBI Taxonomy" id="2029981"/>
    <lineage>
        <taxon>Bacteria</taxon>
        <taxon>Pseudomonadati</taxon>
        <taxon>Bacteroidota</taxon>
        <taxon>Cytophagia</taxon>
        <taxon>Cytophagales</taxon>
        <taxon>Hymenobacteraceae</taxon>
        <taxon>Hymenobacter</taxon>
    </lineage>
</organism>
<evidence type="ECO:0000259" key="1">
    <source>
        <dbReference type="Pfam" id="PF18962"/>
    </source>
</evidence>
<keyword evidence="3" id="KW-1185">Reference proteome</keyword>
<dbReference type="Gene3D" id="2.60.120.380">
    <property type="match status" value="1"/>
</dbReference>
<dbReference type="EMBL" id="QYCN01000025">
    <property type="protein sequence ID" value="RIY07912.1"/>
    <property type="molecule type" value="Genomic_DNA"/>
</dbReference>
<sequence>MGRTVQVPGCQGYYFTVYPNPAQEEVTVASQSAAARLTEARTTVASDFDVTLYNGQGKALRQGRSQNGQLRLNLRGLRPGLYQIRARQGNKWENHQLQITQ</sequence>
<comment type="caution">
    <text evidence="2">The sequence shown here is derived from an EMBL/GenBank/DDBJ whole genome shotgun (WGS) entry which is preliminary data.</text>
</comment>
<gene>
    <name evidence="2" type="ORF">D0T11_15150</name>
</gene>
<dbReference type="InterPro" id="IPR026444">
    <property type="entry name" value="Secre_tail"/>
</dbReference>
<feature type="domain" description="Secretion system C-terminal sorting" evidence="1">
    <location>
        <begin position="17"/>
        <end position="91"/>
    </location>
</feature>
<dbReference type="Proteomes" id="UP000284250">
    <property type="component" value="Unassembled WGS sequence"/>
</dbReference>
<accession>A0A418QS31</accession>
<dbReference type="Pfam" id="PF18962">
    <property type="entry name" value="Por_Secre_tail"/>
    <property type="match status" value="1"/>
</dbReference>
<proteinExistence type="predicted"/>
<dbReference type="NCBIfam" id="TIGR04183">
    <property type="entry name" value="Por_Secre_tail"/>
    <property type="match status" value="1"/>
</dbReference>
<evidence type="ECO:0000313" key="3">
    <source>
        <dbReference type="Proteomes" id="UP000284250"/>
    </source>
</evidence>
<protein>
    <submittedName>
        <fullName evidence="2">T9SS C-terminal target domain-containing protein</fullName>
    </submittedName>
</protein>
<evidence type="ECO:0000313" key="2">
    <source>
        <dbReference type="EMBL" id="RIY07912.1"/>
    </source>
</evidence>
<reference evidence="2 3" key="1">
    <citation type="submission" date="2018-09" db="EMBL/GenBank/DDBJ databases">
        <authorList>
            <person name="Zeman M."/>
            <person name="Pardy F."/>
        </authorList>
    </citation>
    <scope>NUCLEOTIDE SEQUENCE [LARGE SCALE GENOMIC DNA]</scope>
    <source>
        <strain evidence="2 3">CCM 8852</strain>
    </source>
</reference>
<name>A0A418QS31_9BACT</name>